<evidence type="ECO:0000313" key="3">
    <source>
        <dbReference type="Proteomes" id="UP001189429"/>
    </source>
</evidence>
<reference evidence="2" key="1">
    <citation type="submission" date="2023-10" db="EMBL/GenBank/DDBJ databases">
        <authorList>
            <person name="Chen Y."/>
            <person name="Shah S."/>
            <person name="Dougan E. K."/>
            <person name="Thang M."/>
            <person name="Chan C."/>
        </authorList>
    </citation>
    <scope>NUCLEOTIDE SEQUENCE [LARGE SCALE GENOMIC DNA]</scope>
</reference>
<feature type="region of interest" description="Disordered" evidence="1">
    <location>
        <begin position="646"/>
        <end position="672"/>
    </location>
</feature>
<name>A0ABN9S9V1_9DINO</name>
<protein>
    <submittedName>
        <fullName evidence="2">Uncharacterized protein</fullName>
    </submittedName>
</protein>
<organism evidence="2 3">
    <name type="scientific">Prorocentrum cordatum</name>
    <dbReference type="NCBI Taxonomy" id="2364126"/>
    <lineage>
        <taxon>Eukaryota</taxon>
        <taxon>Sar</taxon>
        <taxon>Alveolata</taxon>
        <taxon>Dinophyceae</taxon>
        <taxon>Prorocentrales</taxon>
        <taxon>Prorocentraceae</taxon>
        <taxon>Prorocentrum</taxon>
    </lineage>
</organism>
<accession>A0ABN9S9V1</accession>
<proteinExistence type="predicted"/>
<keyword evidence="3" id="KW-1185">Reference proteome</keyword>
<feature type="region of interest" description="Disordered" evidence="1">
    <location>
        <begin position="224"/>
        <end position="245"/>
    </location>
</feature>
<gene>
    <name evidence="2" type="ORF">PCOR1329_LOCUS27407</name>
</gene>
<sequence length="672" mass="73441">MLNARVSASSVVGVRRYPSSRLAPRGLGRRVASLLGTRASAKIIVLPAVSLKSTPGTVVITARASASYLRAHLCLFASQPTRPKLVAGGVGHASCGTTVSSEPYARCRKMSRLAALCYHVAVRGLCAHDSDVAPIKPLSFAHIFSGVADADHSVPEKQKRWLISQPALREGVGKFLGLTSGKDVGVMQIKWKKRMTALRSLLGACKDAHSALTKRAQAQLAARTRKEQARKRSEEQEHMQQLQDDVKKQAAEIANRREAGLRETMPLFSKMDPAMLPETTLIPRVAVESAIFNVDQPLLLTLPDTARFLTIKSAAKAAGAWSANYKKEDAFNESGKASALLKDVAKLHSNAFFSTFPDSCFDSPEMMDLSTVSKTFEGQVHFFGHAPGYNAASVTPNASPCAKLLAAGEVDRYTFSIFEFVSAWETIHKPEKMKSMDHLYTHVKNMSQETSEETTGAKPNFLRRCTQTSNQMLWIPTSYVHRERARGTVVAGIRNSFFPNSPARAASYQLAADLISRSGTDTKTMAEILGLMPGAGIEPALDQEHHARARPRAEELGEREAERTRMLRLYQEALDERQRNQAAIAEASGQAETAEHQAKALQMRLLGVTDGGESTRARLLRESAELVAARARLSDVARALEMQELTEEASGADRARLRHAVSTKTAEISEAR</sequence>
<dbReference type="EMBL" id="CAUYUJ010009924">
    <property type="protein sequence ID" value="CAK0828044.1"/>
    <property type="molecule type" value="Genomic_DNA"/>
</dbReference>
<evidence type="ECO:0000313" key="2">
    <source>
        <dbReference type="EMBL" id="CAK0828044.1"/>
    </source>
</evidence>
<evidence type="ECO:0000256" key="1">
    <source>
        <dbReference type="SAM" id="MobiDB-lite"/>
    </source>
</evidence>
<comment type="caution">
    <text evidence="2">The sequence shown here is derived from an EMBL/GenBank/DDBJ whole genome shotgun (WGS) entry which is preliminary data.</text>
</comment>
<dbReference type="Proteomes" id="UP001189429">
    <property type="component" value="Unassembled WGS sequence"/>
</dbReference>